<feature type="region of interest" description="Disordered" evidence="1">
    <location>
        <begin position="1"/>
        <end position="28"/>
    </location>
</feature>
<gene>
    <name evidence="2" type="ORF">ABID26_000031</name>
</gene>
<evidence type="ECO:0000256" key="1">
    <source>
        <dbReference type="SAM" id="MobiDB-lite"/>
    </source>
</evidence>
<proteinExistence type="predicted"/>
<dbReference type="Proteomes" id="UP001549036">
    <property type="component" value="Unassembled WGS sequence"/>
</dbReference>
<keyword evidence="3" id="KW-1185">Reference proteome</keyword>
<dbReference type="EMBL" id="JBEPLM010000001">
    <property type="protein sequence ID" value="MET3590652.1"/>
    <property type="molecule type" value="Genomic_DNA"/>
</dbReference>
<sequence>MSRYRARSPGAIGYATSNQPKSNRRSHS</sequence>
<comment type="caution">
    <text evidence="2">The sequence shown here is derived from an EMBL/GenBank/DDBJ whole genome shotgun (WGS) entry which is preliminary data.</text>
</comment>
<evidence type="ECO:0000313" key="2">
    <source>
        <dbReference type="EMBL" id="MET3590652.1"/>
    </source>
</evidence>
<evidence type="ECO:0000313" key="3">
    <source>
        <dbReference type="Proteomes" id="UP001549036"/>
    </source>
</evidence>
<organism evidence="2 3">
    <name type="scientific">Mesorhizobium shonense</name>
    <dbReference type="NCBI Taxonomy" id="1209948"/>
    <lineage>
        <taxon>Bacteria</taxon>
        <taxon>Pseudomonadati</taxon>
        <taxon>Pseudomonadota</taxon>
        <taxon>Alphaproteobacteria</taxon>
        <taxon>Hyphomicrobiales</taxon>
        <taxon>Phyllobacteriaceae</taxon>
        <taxon>Mesorhizobium</taxon>
    </lineage>
</organism>
<reference evidence="2 3" key="1">
    <citation type="submission" date="2024-06" db="EMBL/GenBank/DDBJ databases">
        <title>Genomic Encyclopedia of Type Strains, Phase IV (KMG-IV): sequencing the most valuable type-strain genomes for metagenomic binning, comparative biology and taxonomic classification.</title>
        <authorList>
            <person name="Goeker M."/>
        </authorList>
    </citation>
    <scope>NUCLEOTIDE SEQUENCE [LARGE SCALE GENOMIC DNA]</scope>
    <source>
        <strain evidence="2 3">DSM 29846</strain>
    </source>
</reference>
<accession>A0ABV2HJC3</accession>
<protein>
    <submittedName>
        <fullName evidence="2">Uncharacterized protein</fullName>
    </submittedName>
</protein>
<name>A0ABV2HJC3_9HYPH</name>